<sequence>MSQIANADELVAFVKTFTGSKDDAEVKECIFMAEMMLRNVELPIMRSDPYSPQFMAEADEFGMIPIPGDMLKPILFFKMGNTQGQSGDTGLGPWIVYDRIGDRDIITEGLIEALYLKPINIPSVYRGKFSEVGQKYQFLPGLAQGDVVNLYYYRAFPYLFSIDQNGDPVLNNGVLQSYPEGYVYATLHCYYVKRKSEVDAATYKAKFEESMGIIADQNNKGKWSGGHTRMTSIWQPRKDRRYTAK</sequence>
<protein>
    <submittedName>
        <fullName evidence="1">Uncharacterized protein</fullName>
    </submittedName>
</protein>
<dbReference type="Pfam" id="PF24175">
    <property type="entry name" value="SU10_adaptor"/>
    <property type="match status" value="1"/>
</dbReference>
<proteinExistence type="predicted"/>
<accession>A0A6J7WDC5</accession>
<reference evidence="1" key="1">
    <citation type="submission" date="2020-05" db="EMBL/GenBank/DDBJ databases">
        <authorList>
            <person name="Chiriac C."/>
            <person name="Salcher M."/>
            <person name="Ghai R."/>
            <person name="Kavagutti S V."/>
        </authorList>
    </citation>
    <scope>NUCLEOTIDE SEQUENCE</scope>
</reference>
<evidence type="ECO:0000313" key="1">
    <source>
        <dbReference type="EMBL" id="CAB5207017.1"/>
    </source>
</evidence>
<name>A0A6J7WDC5_9CAUD</name>
<gene>
    <name evidence="1" type="ORF">UFOVP180_12</name>
</gene>
<dbReference type="InterPro" id="IPR056209">
    <property type="entry name" value="SU10_adaptor"/>
</dbReference>
<organism evidence="1">
    <name type="scientific">uncultured Caudovirales phage</name>
    <dbReference type="NCBI Taxonomy" id="2100421"/>
    <lineage>
        <taxon>Viruses</taxon>
        <taxon>Duplodnaviria</taxon>
        <taxon>Heunggongvirae</taxon>
        <taxon>Uroviricota</taxon>
        <taxon>Caudoviricetes</taxon>
        <taxon>Peduoviridae</taxon>
        <taxon>Maltschvirus</taxon>
        <taxon>Maltschvirus maltsch</taxon>
    </lineage>
</organism>
<dbReference type="EMBL" id="LR798227">
    <property type="protein sequence ID" value="CAB5207017.1"/>
    <property type="molecule type" value="Genomic_DNA"/>
</dbReference>